<accession>A0A7J4X330</accession>
<comment type="caution">
    <text evidence="1">The sequence shown here is derived from an EMBL/GenBank/DDBJ whole genome shotgun (WGS) entry which is preliminary data.</text>
</comment>
<evidence type="ECO:0000313" key="2">
    <source>
        <dbReference type="Proteomes" id="UP000436911"/>
    </source>
</evidence>
<dbReference type="RefSeq" id="WP_149916843.1">
    <property type="nucleotide sequence ID" value="NZ_QUSG01000008.1"/>
</dbReference>
<sequence>MTGCRCGSVSIDHDRYKRLSCVQKMSFWMEAHACGNCGCVAAGPEVIPPAMVAASAYERCMGREARP</sequence>
<name>A0A7J4X330_AGRVI</name>
<organism evidence="1 2">
    <name type="scientific">Agrobacterium vitis</name>
    <name type="common">Rhizobium vitis</name>
    <dbReference type="NCBI Taxonomy" id="373"/>
    <lineage>
        <taxon>Bacteria</taxon>
        <taxon>Pseudomonadati</taxon>
        <taxon>Pseudomonadota</taxon>
        <taxon>Alphaproteobacteria</taxon>
        <taxon>Hyphomicrobiales</taxon>
        <taxon>Rhizobiaceae</taxon>
        <taxon>Rhizobium/Agrobacterium group</taxon>
        <taxon>Agrobacterium</taxon>
    </lineage>
</organism>
<proteinExistence type="predicted"/>
<dbReference type="EMBL" id="QUSG01000008">
    <property type="protein sequence ID" value="KAA3526099.1"/>
    <property type="molecule type" value="Genomic_DNA"/>
</dbReference>
<evidence type="ECO:0000313" key="1">
    <source>
        <dbReference type="EMBL" id="KAA3526099.1"/>
    </source>
</evidence>
<dbReference type="AlphaFoldDB" id="A0A7J4X330"/>
<reference evidence="1 2" key="1">
    <citation type="submission" date="2018-08" db="EMBL/GenBank/DDBJ databases">
        <title>Genome sequencing of Agrobacterium vitis strain ICMP 10754.</title>
        <authorList>
            <person name="Visnovsky S.B."/>
            <person name="Pitman A.R."/>
        </authorList>
    </citation>
    <scope>NUCLEOTIDE SEQUENCE [LARGE SCALE GENOMIC DNA]</scope>
    <source>
        <strain evidence="1 2">ICMP 10754</strain>
    </source>
</reference>
<protein>
    <submittedName>
        <fullName evidence="1">Uncharacterized protein</fullName>
    </submittedName>
</protein>
<dbReference type="Proteomes" id="UP000436911">
    <property type="component" value="Unassembled WGS sequence"/>
</dbReference>
<gene>
    <name evidence="1" type="ORF">DXT89_16365</name>
</gene>